<evidence type="ECO:0000259" key="3">
    <source>
        <dbReference type="Pfam" id="PF25166"/>
    </source>
</evidence>
<feature type="domain" description="Competence protein CoiA C-terminal" evidence="3">
    <location>
        <begin position="234"/>
        <end position="357"/>
    </location>
</feature>
<dbReference type="InterPro" id="IPR010330">
    <property type="entry name" value="CoiA_nuc"/>
</dbReference>
<evidence type="ECO:0000313" key="4">
    <source>
        <dbReference type="EMBL" id="SEO50863.1"/>
    </source>
</evidence>
<dbReference type="Pfam" id="PF25164">
    <property type="entry name" value="CoiA_N"/>
    <property type="match status" value="1"/>
</dbReference>
<protein>
    <submittedName>
        <fullName evidence="4">Competence protein CoiA-like family, contains a predicted nuclease domain</fullName>
    </submittedName>
</protein>
<dbReference type="STRING" id="872970.SAMN04488134_10889"/>
<name>A0A1H8QAS7_9BACI</name>
<proteinExistence type="predicted"/>
<dbReference type="InterPro" id="IPR021176">
    <property type="entry name" value="Competence-induced_CoiA"/>
</dbReference>
<dbReference type="InterPro" id="IPR057253">
    <property type="entry name" value="CoiA-like_N"/>
</dbReference>
<feature type="domain" description="Competence protein CoiA nuclease-like" evidence="1">
    <location>
        <begin position="68"/>
        <end position="227"/>
    </location>
</feature>
<dbReference type="OrthoDB" id="3784230at2"/>
<evidence type="ECO:0000313" key="5">
    <source>
        <dbReference type="Proteomes" id="UP000199300"/>
    </source>
</evidence>
<dbReference type="AlphaFoldDB" id="A0A1H8QAS7"/>
<evidence type="ECO:0000259" key="2">
    <source>
        <dbReference type="Pfam" id="PF25164"/>
    </source>
</evidence>
<dbReference type="RefSeq" id="WP_091498390.1">
    <property type="nucleotide sequence ID" value="NZ_FODJ01000008.1"/>
</dbReference>
<accession>A0A1H8QAS7</accession>
<dbReference type="InterPro" id="IPR057252">
    <property type="entry name" value="CoiA_C"/>
</dbReference>
<dbReference type="Pfam" id="PF25166">
    <property type="entry name" value="CoiA_C"/>
    <property type="match status" value="1"/>
</dbReference>
<dbReference type="Pfam" id="PF06054">
    <property type="entry name" value="CoiA_nuc"/>
    <property type="match status" value="1"/>
</dbReference>
<gene>
    <name evidence="4" type="ORF">SAMN04488134_10889</name>
</gene>
<dbReference type="PIRSF" id="PIRSF007487">
    <property type="entry name" value="Competence-induced_CoiA_bac"/>
    <property type="match status" value="1"/>
</dbReference>
<keyword evidence="5" id="KW-1185">Reference proteome</keyword>
<feature type="domain" description="Competence protein CoiA-like N-terminal" evidence="2">
    <location>
        <begin position="19"/>
        <end position="61"/>
    </location>
</feature>
<evidence type="ECO:0000259" key="1">
    <source>
        <dbReference type="Pfam" id="PF06054"/>
    </source>
</evidence>
<organism evidence="4 5">
    <name type="scientific">Amphibacillus marinus</name>
    <dbReference type="NCBI Taxonomy" id="872970"/>
    <lineage>
        <taxon>Bacteria</taxon>
        <taxon>Bacillati</taxon>
        <taxon>Bacillota</taxon>
        <taxon>Bacilli</taxon>
        <taxon>Bacillales</taxon>
        <taxon>Bacillaceae</taxon>
        <taxon>Amphibacillus</taxon>
    </lineage>
</organism>
<dbReference type="EMBL" id="FODJ01000008">
    <property type="protein sequence ID" value="SEO50863.1"/>
    <property type="molecule type" value="Genomic_DNA"/>
</dbReference>
<reference evidence="4 5" key="1">
    <citation type="submission" date="2016-10" db="EMBL/GenBank/DDBJ databases">
        <authorList>
            <person name="de Groot N.N."/>
        </authorList>
    </citation>
    <scope>NUCLEOTIDE SEQUENCE [LARGE SCALE GENOMIC DNA]</scope>
    <source>
        <strain evidence="4 5">CGMCC 1.10434</strain>
    </source>
</reference>
<dbReference type="Proteomes" id="UP000199300">
    <property type="component" value="Unassembled WGS sequence"/>
</dbReference>
<sequence>MLQALNDQGFLVTPGLFKQAEIIRLKLLHSKYYCPSCRKPVTLKAGSKYIAHFAHESTAICINHSEEEGLYHAQGKLQLYQWLLASRLVQHVQLECYFQIIKRRADLSFQLEGAKRVIEFQCAAISATEIITRTRDYQTIGIQPIWILGANQLKRVNSATILLSKTQEHYLQMNDYQGGAWLLFYCSNSKKMIKLNNTCLTGKQRTVGNLNVYSLYQTDISRLLQEKDTFLINEQWLYEKKRFRMATPSRLAKQDKQFQVWLYQSQLHRSVLSSWVGLPVKGQHLLNCSIWEWQARIYYDFFKRNKRFSLKQLQLYIQPFKRDKQQYLLLKAQSDPISEYLNYFLMLGQLVYQNSTYCWKGSIRTYKTLDVALRKDLQLCSLLNKALQEKICSHRLK</sequence>